<comment type="function">
    <text evidence="7">May be involved in cell wall biosynthesis.</text>
</comment>
<dbReference type="GO" id="GO:0008107">
    <property type="term" value="F:galactoside 2-alpha-L-fucosyltransferase activity"/>
    <property type="evidence" value="ECO:0007669"/>
    <property type="project" value="InterPro"/>
</dbReference>
<keyword evidence="9" id="KW-1185">Reference proteome</keyword>
<accession>A0A7J7DDK7</accession>
<dbReference type="PANTHER" id="PTHR31889:SF2">
    <property type="entry name" value="FUCOSYLTRANSFERASE 3"/>
    <property type="match status" value="1"/>
</dbReference>
<evidence type="ECO:0000256" key="5">
    <source>
        <dbReference type="ARBA" id="ARBA00023180"/>
    </source>
</evidence>
<dbReference type="InterPro" id="IPR004938">
    <property type="entry name" value="XG_FTase"/>
</dbReference>
<evidence type="ECO:0000256" key="2">
    <source>
        <dbReference type="ARBA" id="ARBA00022676"/>
    </source>
</evidence>
<dbReference type="GO" id="GO:0032580">
    <property type="term" value="C:Golgi cisterna membrane"/>
    <property type="evidence" value="ECO:0007669"/>
    <property type="project" value="UniProtKB-SubCell"/>
</dbReference>
<proteinExistence type="inferred from homology"/>
<keyword evidence="6 7" id="KW-0961">Cell wall biogenesis/degradation</keyword>
<evidence type="ECO:0000256" key="3">
    <source>
        <dbReference type="ARBA" id="ARBA00022679"/>
    </source>
</evidence>
<dbReference type="Pfam" id="PF03254">
    <property type="entry name" value="XG_FTase"/>
    <property type="match status" value="1"/>
</dbReference>
<comment type="caution">
    <text evidence="8">The sequence shown here is derived from an EMBL/GenBank/DDBJ whole genome shotgun (WGS) entry which is preliminary data.</text>
</comment>
<reference evidence="8 9" key="1">
    <citation type="journal article" date="2020" name="Nat. Commun.">
        <title>Genome of Tripterygium wilfordii and identification of cytochrome P450 involved in triptolide biosynthesis.</title>
        <authorList>
            <person name="Tu L."/>
            <person name="Su P."/>
            <person name="Zhang Z."/>
            <person name="Gao L."/>
            <person name="Wang J."/>
            <person name="Hu T."/>
            <person name="Zhou J."/>
            <person name="Zhang Y."/>
            <person name="Zhao Y."/>
            <person name="Liu Y."/>
            <person name="Song Y."/>
            <person name="Tong Y."/>
            <person name="Lu Y."/>
            <person name="Yang J."/>
            <person name="Xu C."/>
            <person name="Jia M."/>
            <person name="Peters R.J."/>
            <person name="Huang L."/>
            <person name="Gao W."/>
        </authorList>
    </citation>
    <scope>NUCLEOTIDE SEQUENCE [LARGE SCALE GENOMIC DNA]</scope>
    <source>
        <strain evidence="9">cv. XIE 37</strain>
        <tissue evidence="8">Leaf</tissue>
    </source>
</reference>
<dbReference type="PANTHER" id="PTHR31889">
    <property type="entry name" value="FUCOSYLTRANSFERASE 2-RELATED"/>
    <property type="match status" value="1"/>
</dbReference>
<keyword evidence="4 7" id="KW-0333">Golgi apparatus</keyword>
<keyword evidence="5" id="KW-0325">Glycoprotein</keyword>
<evidence type="ECO:0000256" key="4">
    <source>
        <dbReference type="ARBA" id="ARBA00023034"/>
    </source>
</evidence>
<keyword evidence="3 7" id="KW-0808">Transferase</keyword>
<evidence type="ECO:0000313" key="9">
    <source>
        <dbReference type="Proteomes" id="UP000593562"/>
    </source>
</evidence>
<comment type="subcellular location">
    <subcellularLocation>
        <location evidence="7">Golgi apparatus</location>
        <location evidence="7">Golgi stack membrane</location>
        <topology evidence="7">Single-pass type II membrane protein</topology>
    </subcellularLocation>
</comment>
<evidence type="ECO:0000256" key="7">
    <source>
        <dbReference type="RuleBase" id="RU367004"/>
    </source>
</evidence>
<dbReference type="EMBL" id="JAAARO010000008">
    <property type="protein sequence ID" value="KAF5744422.1"/>
    <property type="molecule type" value="Genomic_DNA"/>
</dbReference>
<dbReference type="AlphaFoldDB" id="A0A7J7DDK7"/>
<evidence type="ECO:0000256" key="1">
    <source>
        <dbReference type="ARBA" id="ARBA00010481"/>
    </source>
</evidence>
<dbReference type="Proteomes" id="UP000593562">
    <property type="component" value="Unassembled WGS sequence"/>
</dbReference>
<sequence length="201" mass="23037">MFELNKLFPDKETVFHHLGRCLFHPSNQVWGKITRFYNAYLAKANEKIGIQVRVFNAKTSPFQSVKDQILGCALREKLLPDTEKQDVAPSKLENQTSKAVLNLLITSLYPEYYESIRNMYLEESAETGEVISVYQPSHEVKQIFGNKMHNMKAWAEMYLLSLSDVLITSSWSTFGYVAQGLGALKPWILYKPEDQNTPDPP</sequence>
<comment type="similarity">
    <text evidence="1 7">Belongs to the glycosyltransferase 37 family.</text>
</comment>
<keyword evidence="2 7" id="KW-0328">Glycosyltransferase</keyword>
<name>A0A7J7DDK7_TRIWF</name>
<evidence type="ECO:0000313" key="8">
    <source>
        <dbReference type="EMBL" id="KAF5744422.1"/>
    </source>
</evidence>
<protein>
    <recommendedName>
        <fullName evidence="7">Fucosyltransferase</fullName>
        <ecNumber evidence="7">2.4.1.-</ecNumber>
    </recommendedName>
</protein>
<dbReference type="GO" id="GO:0042546">
    <property type="term" value="P:cell wall biogenesis"/>
    <property type="evidence" value="ECO:0007669"/>
    <property type="project" value="InterPro"/>
</dbReference>
<dbReference type="GO" id="GO:0009969">
    <property type="term" value="P:xyloglucan biosynthetic process"/>
    <property type="evidence" value="ECO:0007669"/>
    <property type="project" value="TreeGrafter"/>
</dbReference>
<organism evidence="8 9">
    <name type="scientific">Tripterygium wilfordii</name>
    <name type="common">Thunder God vine</name>
    <dbReference type="NCBI Taxonomy" id="458696"/>
    <lineage>
        <taxon>Eukaryota</taxon>
        <taxon>Viridiplantae</taxon>
        <taxon>Streptophyta</taxon>
        <taxon>Embryophyta</taxon>
        <taxon>Tracheophyta</taxon>
        <taxon>Spermatophyta</taxon>
        <taxon>Magnoliopsida</taxon>
        <taxon>eudicotyledons</taxon>
        <taxon>Gunneridae</taxon>
        <taxon>Pentapetalae</taxon>
        <taxon>rosids</taxon>
        <taxon>fabids</taxon>
        <taxon>Celastrales</taxon>
        <taxon>Celastraceae</taxon>
        <taxon>Tripterygium</taxon>
    </lineage>
</organism>
<dbReference type="GO" id="GO:0071555">
    <property type="term" value="P:cell wall organization"/>
    <property type="evidence" value="ECO:0007669"/>
    <property type="project" value="UniProtKB-UniRule"/>
</dbReference>
<dbReference type="EC" id="2.4.1.-" evidence="7"/>
<dbReference type="InParanoid" id="A0A7J7DDK7"/>
<evidence type="ECO:0000256" key="6">
    <source>
        <dbReference type="ARBA" id="ARBA00023316"/>
    </source>
</evidence>
<gene>
    <name evidence="8" type="ORF">HS088_TW08G01028</name>
</gene>